<keyword evidence="2" id="KW-0964">Secreted</keyword>
<evidence type="ECO:0000256" key="2">
    <source>
        <dbReference type="ARBA" id="ARBA00022525"/>
    </source>
</evidence>
<dbReference type="OrthoDB" id="7871457at2759"/>
<evidence type="ECO:0000256" key="9">
    <source>
        <dbReference type="SAM" id="SignalP"/>
    </source>
</evidence>
<dbReference type="PANTHER" id="PTHR47221">
    <property type="entry name" value="FIBRINOGEN ALPHA CHAIN"/>
    <property type="match status" value="1"/>
</dbReference>
<feature type="coiled-coil region" evidence="7">
    <location>
        <begin position="90"/>
        <end position="124"/>
    </location>
</feature>
<dbReference type="SUPFAM" id="SSF56496">
    <property type="entry name" value="Fibrinogen C-terminal domain-like"/>
    <property type="match status" value="1"/>
</dbReference>
<keyword evidence="4 7" id="KW-0175">Coiled coil</keyword>
<comment type="subcellular location">
    <subcellularLocation>
        <location evidence="1">Secreted</location>
    </subcellularLocation>
</comment>
<dbReference type="Gene3D" id="3.90.215.10">
    <property type="entry name" value="Gamma Fibrinogen, chain A, domain 1"/>
    <property type="match status" value="1"/>
</dbReference>
<dbReference type="NCBIfam" id="NF040941">
    <property type="entry name" value="GGGWT_bact"/>
    <property type="match status" value="1"/>
</dbReference>
<dbReference type="PANTHER" id="PTHR47221:SF6">
    <property type="entry name" value="FIBRINOGEN ALPHA CHAIN"/>
    <property type="match status" value="1"/>
</dbReference>
<dbReference type="EMBL" id="CAAE01015003">
    <property type="protein sequence ID" value="CAG09163.1"/>
    <property type="molecule type" value="Genomic_DNA"/>
</dbReference>
<dbReference type="AlphaFoldDB" id="Q4RR19"/>
<evidence type="ECO:0000256" key="1">
    <source>
        <dbReference type="ARBA" id="ARBA00004613"/>
    </source>
</evidence>
<dbReference type="Pfam" id="PF00147">
    <property type="entry name" value="Fibrinogen_C"/>
    <property type="match status" value="1"/>
</dbReference>
<evidence type="ECO:0000256" key="7">
    <source>
        <dbReference type="SAM" id="Coils"/>
    </source>
</evidence>
<evidence type="ECO:0000256" key="8">
    <source>
        <dbReference type="SAM" id="MobiDB-lite"/>
    </source>
</evidence>
<accession>Q4RR19</accession>
<evidence type="ECO:0000256" key="5">
    <source>
        <dbReference type="ARBA" id="ARBA00023157"/>
    </source>
</evidence>
<keyword evidence="6" id="KW-0325">Glycoprotein</keyword>
<evidence type="ECO:0000313" key="11">
    <source>
        <dbReference type="EMBL" id="CAG09163.1"/>
    </source>
</evidence>
<dbReference type="PROSITE" id="PS51406">
    <property type="entry name" value="FIBRINOGEN_C_2"/>
    <property type="match status" value="1"/>
</dbReference>
<dbReference type="InterPro" id="IPR014716">
    <property type="entry name" value="Fibrinogen_a/b/g_C_1"/>
</dbReference>
<dbReference type="SMART" id="SM00186">
    <property type="entry name" value="FBG"/>
    <property type="match status" value="1"/>
</dbReference>
<dbReference type="InterPro" id="IPR037579">
    <property type="entry name" value="FIB_ANG-like"/>
</dbReference>
<proteinExistence type="predicted"/>
<evidence type="ECO:0000256" key="3">
    <source>
        <dbReference type="ARBA" id="ARBA00022729"/>
    </source>
</evidence>
<comment type="caution">
    <text evidence="11">The sequence shown here is derived from an EMBL/GenBank/DDBJ whole genome shotgun (WGS) entry which is preliminary data.</text>
</comment>
<feature type="domain" description="Fibrinogen C-terminal" evidence="10">
    <location>
        <begin position="205"/>
        <end position="323"/>
    </location>
</feature>
<evidence type="ECO:0000256" key="4">
    <source>
        <dbReference type="ARBA" id="ARBA00023054"/>
    </source>
</evidence>
<evidence type="ECO:0000256" key="6">
    <source>
        <dbReference type="ARBA" id="ARBA00023180"/>
    </source>
</evidence>
<sequence>MSVLPLTTQAGWTGCSALFILIVLLPEATSDALNATAPVHGGGSQCGEYTNQVMDNGMCRLVATLPQLDEQKCPDMFRCTEEVSYWLHENEESKQQISALKETISELQEELRNHRHRIKVLELQHEETNHINVSLEHRFHELEVQHTEATTLLHLQGTLIIDLQNQLHNLTLMVDQVQRNHGCFVNIGHPNTLMNTQEALHSDAQHVRSCPIDCASIYYNGVRRSGLYTIVPSLAAMPLEVYCDMDTDGGGWTVIQRRVDGSVSFDRNWRDYRDGFGDLHSEFWLGNEHIHELSAQGEYSLRIHLEDWSNKHKHALYQRFRWLQTPLRAVAVCSCCHTGLCVCVCVCVSWRTRSTSTACMCQASVERFRTLSAGTMTSRASAPPTAETSVLKSPTAVGGTASASTPTSTAFTTGEAATPLKPGAHWALMGLFGTPGKTQTITPCERSA</sequence>
<feature type="region of interest" description="Disordered" evidence="8">
    <location>
        <begin position="376"/>
        <end position="409"/>
    </location>
</feature>
<evidence type="ECO:0000259" key="10">
    <source>
        <dbReference type="PROSITE" id="PS51406"/>
    </source>
</evidence>
<feature type="chain" id="PRO_5004243210" evidence="9">
    <location>
        <begin position="31"/>
        <end position="448"/>
    </location>
</feature>
<feature type="compositionally biased region" description="Polar residues" evidence="8">
    <location>
        <begin position="376"/>
        <end position="392"/>
    </location>
</feature>
<gene>
    <name evidence="11" type="ORF">GSTENG00030360001</name>
</gene>
<keyword evidence="3 9" id="KW-0732">Signal</keyword>
<organism evidence="11">
    <name type="scientific">Tetraodon nigroviridis</name>
    <name type="common">Spotted green pufferfish</name>
    <name type="synonym">Chelonodon nigroviridis</name>
    <dbReference type="NCBI Taxonomy" id="99883"/>
    <lineage>
        <taxon>Eukaryota</taxon>
        <taxon>Metazoa</taxon>
        <taxon>Chordata</taxon>
        <taxon>Craniata</taxon>
        <taxon>Vertebrata</taxon>
        <taxon>Euteleostomi</taxon>
        <taxon>Actinopterygii</taxon>
        <taxon>Neopterygii</taxon>
        <taxon>Teleostei</taxon>
        <taxon>Neoteleostei</taxon>
        <taxon>Acanthomorphata</taxon>
        <taxon>Eupercaria</taxon>
        <taxon>Tetraodontiformes</taxon>
        <taxon>Tetradontoidea</taxon>
        <taxon>Tetraodontidae</taxon>
        <taxon>Tetraodon</taxon>
    </lineage>
</organism>
<name>Q4RR19_TETNG</name>
<reference evidence="11" key="1">
    <citation type="journal article" date="2004" name="Nature">
        <title>Genome duplication in the teleost fish Tetraodon nigroviridis reveals the early vertebrate proto-karyotype.</title>
        <authorList>
            <person name="Jaillon O."/>
            <person name="Aury J.-M."/>
            <person name="Brunet F."/>
            <person name="Petit J.-L."/>
            <person name="Stange-Thomann N."/>
            <person name="Mauceli E."/>
            <person name="Bouneau L."/>
            <person name="Fischer C."/>
            <person name="Ozouf-Costaz C."/>
            <person name="Bernot A."/>
            <person name="Nicaud S."/>
            <person name="Jaffe D."/>
            <person name="Fisher S."/>
            <person name="Lutfalla G."/>
            <person name="Dossat C."/>
            <person name="Segurens B."/>
            <person name="Dasilva C."/>
            <person name="Salanoubat M."/>
            <person name="Levy M."/>
            <person name="Boudet N."/>
            <person name="Castellano S."/>
            <person name="Anthouard V."/>
            <person name="Jubin C."/>
            <person name="Castelli V."/>
            <person name="Katinka M."/>
            <person name="Vacherie B."/>
            <person name="Biemont C."/>
            <person name="Skalli Z."/>
            <person name="Cattolico L."/>
            <person name="Poulain J."/>
            <person name="De Berardinis V."/>
            <person name="Cruaud C."/>
            <person name="Duprat S."/>
            <person name="Brottier P."/>
            <person name="Coutanceau J.-P."/>
            <person name="Gouzy J."/>
            <person name="Parra G."/>
            <person name="Lardier G."/>
            <person name="Chapple C."/>
            <person name="McKernan K.J."/>
            <person name="McEwan P."/>
            <person name="Bosak S."/>
            <person name="Kellis M."/>
            <person name="Volff J.-N."/>
            <person name="Guigo R."/>
            <person name="Zody M.C."/>
            <person name="Mesirov J."/>
            <person name="Lindblad-Toh K."/>
            <person name="Birren B."/>
            <person name="Nusbaum C."/>
            <person name="Kahn D."/>
            <person name="Robinson-Rechavi M."/>
            <person name="Laudet V."/>
            <person name="Schachter V."/>
            <person name="Quetier F."/>
            <person name="Saurin W."/>
            <person name="Scarpelli C."/>
            <person name="Wincker P."/>
            <person name="Lander E.S."/>
            <person name="Weissenbach J."/>
            <person name="Roest Crollius H."/>
        </authorList>
    </citation>
    <scope>NUCLEOTIDE SEQUENCE [LARGE SCALE GENOMIC DNA]</scope>
</reference>
<dbReference type="InterPro" id="IPR036056">
    <property type="entry name" value="Fibrinogen-like_C"/>
</dbReference>
<protein>
    <submittedName>
        <fullName evidence="11">(spotted green pufferfish) hypothetical protein</fullName>
    </submittedName>
</protein>
<dbReference type="GO" id="GO:0007596">
    <property type="term" value="P:blood coagulation"/>
    <property type="evidence" value="ECO:0007669"/>
    <property type="project" value="InterPro"/>
</dbReference>
<dbReference type="InterPro" id="IPR002181">
    <property type="entry name" value="Fibrinogen_a/b/g_C_dom"/>
</dbReference>
<dbReference type="GO" id="GO:0005576">
    <property type="term" value="C:extracellular region"/>
    <property type="evidence" value="ECO:0007669"/>
    <property type="project" value="UniProtKB-SubCell"/>
</dbReference>
<dbReference type="KEGG" id="tng:GSTEN00030360G001"/>
<reference evidence="11" key="2">
    <citation type="submission" date="2004-02" db="EMBL/GenBank/DDBJ databases">
        <authorList>
            <consortium name="Genoscope"/>
            <consortium name="Whitehead Institute Centre for Genome Research"/>
        </authorList>
    </citation>
    <scope>NUCLEOTIDE SEQUENCE</scope>
</reference>
<feature type="signal peptide" evidence="9">
    <location>
        <begin position="1"/>
        <end position="30"/>
    </location>
</feature>
<keyword evidence="5" id="KW-1015">Disulfide bond</keyword>
<feature type="compositionally biased region" description="Low complexity" evidence="8">
    <location>
        <begin position="393"/>
        <end position="409"/>
    </location>
</feature>